<dbReference type="Proteomes" id="UP000030755">
    <property type="component" value="Unassembled WGS sequence"/>
</dbReference>
<dbReference type="Gene3D" id="3.80.10.10">
    <property type="entry name" value="Ribonuclease Inhibitor"/>
    <property type="match status" value="1"/>
</dbReference>
<evidence type="ECO:0000313" key="1">
    <source>
        <dbReference type="EMBL" id="EPZ33464.1"/>
    </source>
</evidence>
<reference evidence="1 2" key="1">
    <citation type="journal article" date="2013" name="Curr. Biol.">
        <title>Shared signatures of parasitism and phylogenomics unite Cryptomycota and microsporidia.</title>
        <authorList>
            <person name="James T.Y."/>
            <person name="Pelin A."/>
            <person name="Bonen L."/>
            <person name="Ahrendt S."/>
            <person name="Sain D."/>
            <person name="Corradi N."/>
            <person name="Stajich J.E."/>
        </authorList>
    </citation>
    <scope>NUCLEOTIDE SEQUENCE [LARGE SCALE GENOMIC DNA]</scope>
    <source>
        <strain evidence="1 2">CSF55</strain>
    </source>
</reference>
<accession>A0A075AY14</accession>
<dbReference type="AlphaFoldDB" id="A0A075AY14"/>
<evidence type="ECO:0000313" key="2">
    <source>
        <dbReference type="Proteomes" id="UP000030755"/>
    </source>
</evidence>
<protein>
    <submittedName>
        <fullName evidence="1">Uncharacterized protein</fullName>
    </submittedName>
</protein>
<dbReference type="HOGENOM" id="CLU_842368_0_0_1"/>
<gene>
    <name evidence="1" type="ORF">O9G_001215</name>
</gene>
<proteinExistence type="predicted"/>
<sequence length="330" mass="38329">MTEEEFIPWIETQGFKEKFYKFVQENQESYENFEKFQSQMSASKKEKKRSKGKAKEMCNIIFASDESTAKLTHADIPLNSYIQTISNSKIKCLDINLCQFNDSPCANFTLPYLEEFSIVGSGSVYKHPYLEDWMNIILQQTPVTKLTFWVYPVEAPHFSLLRCDLSKIKNLTVHIGTLFLEDSLPQMKSLEELHIFATHDHPSDITAIISALEEGKLKRIVISSFDLDCSYRPDAREIAQSFMKALHQKKIPNLVVRRARGNFEDVKLLVKKCPLLESIKFEQIETEWLEDNDIEELKRNSSEFNLLGDDYNGLMINCLLNKECLDRLRQ</sequence>
<name>A0A075AY14_ROZAC</name>
<dbReference type="EMBL" id="KE561054">
    <property type="protein sequence ID" value="EPZ33464.1"/>
    <property type="molecule type" value="Genomic_DNA"/>
</dbReference>
<keyword evidence="2" id="KW-1185">Reference proteome</keyword>
<dbReference type="InterPro" id="IPR032675">
    <property type="entry name" value="LRR_dom_sf"/>
</dbReference>
<organism evidence="1 2">
    <name type="scientific">Rozella allomycis (strain CSF55)</name>
    <dbReference type="NCBI Taxonomy" id="988480"/>
    <lineage>
        <taxon>Eukaryota</taxon>
        <taxon>Fungi</taxon>
        <taxon>Fungi incertae sedis</taxon>
        <taxon>Cryptomycota</taxon>
        <taxon>Cryptomycota incertae sedis</taxon>
        <taxon>Rozella</taxon>
    </lineage>
</organism>